<feature type="active site" evidence="1">
    <location>
        <position position="185"/>
    </location>
</feature>
<feature type="active site" evidence="1">
    <location>
        <position position="168"/>
    </location>
</feature>
<dbReference type="Proteomes" id="UP000663834">
    <property type="component" value="Unassembled WGS sequence"/>
</dbReference>
<dbReference type="PANTHER" id="PTHR15750:SF2">
    <property type="entry name" value="VASOHIBIN"/>
    <property type="match status" value="1"/>
</dbReference>
<evidence type="ECO:0008006" key="5">
    <source>
        <dbReference type="Google" id="ProtNLM"/>
    </source>
</evidence>
<dbReference type="AlphaFoldDB" id="A0A816EBF7"/>
<evidence type="ECO:0000313" key="4">
    <source>
        <dbReference type="Proteomes" id="UP000663834"/>
    </source>
</evidence>
<dbReference type="GO" id="GO:0005737">
    <property type="term" value="C:cytoplasm"/>
    <property type="evidence" value="ECO:0007669"/>
    <property type="project" value="InterPro"/>
</dbReference>
<dbReference type="Pfam" id="PF14822">
    <property type="entry name" value="Vasohibin"/>
    <property type="match status" value="1"/>
</dbReference>
<feature type="active site" evidence="1">
    <location>
        <position position="133"/>
    </location>
</feature>
<evidence type="ECO:0000256" key="1">
    <source>
        <dbReference type="PIRSR" id="PIRSR628131-1"/>
    </source>
</evidence>
<sequence length="350" mass="39916">MAVTTSCGYEPMRSGTTILCYINRDGLPLSDRCTERMWSFCMEQYAKNVTDIEILRNQIDDYPPVTHPDPPYHIATSTRLTVAEKLQQIQNYIQRLEYNYTGMQFFYLNPNRSIYGLMDKARYIMTESLPIKCFEAFLIGLYLTTGIVGLDRFNISFKTRFNSVVYRHVILGVKSGQIYGAVGISRRSDLAYKPLNGSYDSLSKLIDDFIGAYRNYGHTVLRVKIGLPIVHDLKSFETINWKALSILPSKTSKSDYDRELNKITRTWRQLDMHMNYRSVVPLASFVQPIGTLITSSSSSVPTRLQSVSIRQSRGTSLNCRQSVLSKTPTAIIHEENSTDKDQAVSYAIRV</sequence>
<dbReference type="Proteomes" id="UP000663824">
    <property type="component" value="Unassembled WGS sequence"/>
</dbReference>
<dbReference type="PANTHER" id="PTHR15750">
    <property type="entry name" value="VASOHIBIN-1-LIKE ISOFORM X2"/>
    <property type="match status" value="1"/>
</dbReference>
<evidence type="ECO:0000313" key="3">
    <source>
        <dbReference type="EMBL" id="CAF2066543.1"/>
    </source>
</evidence>
<comment type="caution">
    <text evidence="2">The sequence shown here is derived from an EMBL/GenBank/DDBJ whole genome shotgun (WGS) entry which is preliminary data.</text>
</comment>
<proteinExistence type="predicted"/>
<accession>A0A816EBF7</accession>
<protein>
    <recommendedName>
        <fullName evidence="5">Vasohibin-like protein</fullName>
    </recommendedName>
</protein>
<name>A0A816EBF7_9BILA</name>
<dbReference type="OrthoDB" id="9974232at2759"/>
<reference evidence="2" key="1">
    <citation type="submission" date="2021-02" db="EMBL/GenBank/DDBJ databases">
        <authorList>
            <person name="Nowell W R."/>
        </authorList>
    </citation>
    <scope>NUCLEOTIDE SEQUENCE</scope>
</reference>
<dbReference type="EMBL" id="CAJNRE010007605">
    <property type="protein sequence ID" value="CAF2066543.1"/>
    <property type="molecule type" value="Genomic_DNA"/>
</dbReference>
<organism evidence="2 4">
    <name type="scientific">Rotaria magnacalcarata</name>
    <dbReference type="NCBI Taxonomy" id="392030"/>
    <lineage>
        <taxon>Eukaryota</taxon>
        <taxon>Metazoa</taxon>
        <taxon>Spiralia</taxon>
        <taxon>Gnathifera</taxon>
        <taxon>Rotifera</taxon>
        <taxon>Eurotatoria</taxon>
        <taxon>Bdelloidea</taxon>
        <taxon>Philodinida</taxon>
        <taxon>Philodinidae</taxon>
        <taxon>Rotaria</taxon>
    </lineage>
</organism>
<gene>
    <name evidence="2" type="ORF">KQP761_LOCUS29869</name>
    <name evidence="3" type="ORF">MBJ925_LOCUS15927</name>
</gene>
<dbReference type="EMBL" id="CAJNOW010016461">
    <property type="protein sequence ID" value="CAF1650405.1"/>
    <property type="molecule type" value="Genomic_DNA"/>
</dbReference>
<dbReference type="InterPro" id="IPR028131">
    <property type="entry name" value="VASH1"/>
</dbReference>
<evidence type="ECO:0000313" key="2">
    <source>
        <dbReference type="EMBL" id="CAF1650405.1"/>
    </source>
</evidence>